<evidence type="ECO:0000256" key="1">
    <source>
        <dbReference type="ARBA" id="ARBA00022679"/>
    </source>
</evidence>
<dbReference type="RefSeq" id="XP_018147294.1">
    <property type="nucleotide sequence ID" value="XM_018293374.1"/>
</dbReference>
<dbReference type="OrthoDB" id="630895at2759"/>
<keyword evidence="2" id="KW-0012">Acyltransferase</keyword>
<dbReference type="PANTHER" id="PTHR43792:SF8">
    <property type="entry name" value="[RIBOSOMAL PROTEIN US5]-ALANINE N-ACETYLTRANSFERASE"/>
    <property type="match status" value="1"/>
</dbReference>
<reference evidence="5 6" key="1">
    <citation type="journal article" date="2016" name="PLoS Pathog.">
        <title>Biosynthesis of antibiotic leucinostatins in bio-control fungus Purpureocillium lilacinum and their inhibition on phytophthora revealed by genome mining.</title>
        <authorList>
            <person name="Wang G."/>
            <person name="Liu Z."/>
            <person name="Lin R."/>
            <person name="Li E."/>
            <person name="Mao Z."/>
            <person name="Ling J."/>
            <person name="Yang Y."/>
            <person name="Yin W.B."/>
            <person name="Xie B."/>
        </authorList>
    </citation>
    <scope>NUCLEOTIDE SEQUENCE [LARGE SCALE GENOMIC DNA]</scope>
    <source>
        <strain evidence="5">170</strain>
    </source>
</reference>
<dbReference type="SUPFAM" id="SSF55729">
    <property type="entry name" value="Acyl-CoA N-acyltransferases (Nat)"/>
    <property type="match status" value="1"/>
</dbReference>
<dbReference type="Gene3D" id="3.40.630.30">
    <property type="match status" value="1"/>
</dbReference>
<dbReference type="InterPro" id="IPR016181">
    <property type="entry name" value="Acyl_CoA_acyltransferase"/>
</dbReference>
<comment type="similarity">
    <text evidence="3">Belongs to the acetyltransferase family. RimJ subfamily.</text>
</comment>
<feature type="domain" description="N-acetyltransferase" evidence="4">
    <location>
        <begin position="28"/>
        <end position="180"/>
    </location>
</feature>
<dbReference type="InterPro" id="IPR000182">
    <property type="entry name" value="GNAT_dom"/>
</dbReference>
<sequence>MYIPTSRTLATSIPLTGEPGEHLFQTTRLTCRRFTLADAPSIPPAANHESIALNLRDRLPHPYTIQEAEAFVSRRNTVVENRYPTHVAVFLKPDTPENPSSEPVFIGGMGVHPGDDVNYRTWEIGYWFAPQTWGKGYATEAVTAFTRWIFATFPQLNRLDASIFSRNVGSDRVLRKAGFRCEGVRRGMAEKNGVLEDETMFAVLRSDLQSD</sequence>
<name>A0A179FZE6_METCM</name>
<dbReference type="AlphaFoldDB" id="A0A179FZE6"/>
<proteinExistence type="inferred from homology"/>
<accession>A0A179FZE6</accession>
<dbReference type="InterPro" id="IPR051531">
    <property type="entry name" value="N-acetyltransferase"/>
</dbReference>
<organism evidence="5 6">
    <name type="scientific">Pochonia chlamydosporia 170</name>
    <dbReference type="NCBI Taxonomy" id="1380566"/>
    <lineage>
        <taxon>Eukaryota</taxon>
        <taxon>Fungi</taxon>
        <taxon>Dikarya</taxon>
        <taxon>Ascomycota</taxon>
        <taxon>Pezizomycotina</taxon>
        <taxon>Sordariomycetes</taxon>
        <taxon>Hypocreomycetidae</taxon>
        <taxon>Hypocreales</taxon>
        <taxon>Clavicipitaceae</taxon>
        <taxon>Pochonia</taxon>
    </lineage>
</organism>
<evidence type="ECO:0000313" key="6">
    <source>
        <dbReference type="Proteomes" id="UP000078397"/>
    </source>
</evidence>
<evidence type="ECO:0000256" key="2">
    <source>
        <dbReference type="ARBA" id="ARBA00023315"/>
    </source>
</evidence>
<keyword evidence="6" id="KW-1185">Reference proteome</keyword>
<dbReference type="STRING" id="1380566.A0A179FZE6"/>
<dbReference type="EMBL" id="LSBJ02000002">
    <property type="protein sequence ID" value="OAQ70757.1"/>
    <property type="molecule type" value="Genomic_DNA"/>
</dbReference>
<dbReference type="PANTHER" id="PTHR43792">
    <property type="entry name" value="GNAT FAMILY, PUTATIVE (AFU_ORTHOLOGUE AFUA_3G00765)-RELATED-RELATED"/>
    <property type="match status" value="1"/>
</dbReference>
<evidence type="ECO:0000259" key="4">
    <source>
        <dbReference type="Pfam" id="PF13302"/>
    </source>
</evidence>
<dbReference type="KEGG" id="pchm:VFPPC_15621"/>
<dbReference type="Pfam" id="PF13302">
    <property type="entry name" value="Acetyltransf_3"/>
    <property type="match status" value="1"/>
</dbReference>
<evidence type="ECO:0000313" key="5">
    <source>
        <dbReference type="EMBL" id="OAQ70757.1"/>
    </source>
</evidence>
<protein>
    <submittedName>
        <fullName evidence="5">Acetyltransferase</fullName>
    </submittedName>
</protein>
<comment type="caution">
    <text evidence="5">The sequence shown here is derived from an EMBL/GenBank/DDBJ whole genome shotgun (WGS) entry which is preliminary data.</text>
</comment>
<dbReference type="GeneID" id="28857368"/>
<dbReference type="Proteomes" id="UP000078397">
    <property type="component" value="Unassembled WGS sequence"/>
</dbReference>
<keyword evidence="1" id="KW-0808">Transferase</keyword>
<evidence type="ECO:0000256" key="3">
    <source>
        <dbReference type="ARBA" id="ARBA00038502"/>
    </source>
</evidence>
<gene>
    <name evidence="5" type="ORF">VFPPC_15621</name>
</gene>
<dbReference type="GO" id="GO:0016747">
    <property type="term" value="F:acyltransferase activity, transferring groups other than amino-acyl groups"/>
    <property type="evidence" value="ECO:0007669"/>
    <property type="project" value="InterPro"/>
</dbReference>